<gene>
    <name evidence="4" type="primary">CNPV157</name>
</gene>
<dbReference type="GO" id="GO:0008083">
    <property type="term" value="F:growth factor activity"/>
    <property type="evidence" value="ECO:0007669"/>
    <property type="project" value="InterPro"/>
</dbReference>
<dbReference type="GeneID" id="2700328"/>
<organism evidence="4 5">
    <name type="scientific">Canarypox virus</name>
    <name type="common">CNPV</name>
    <dbReference type="NCBI Taxonomy" id="44088"/>
    <lineage>
        <taxon>Viruses</taxon>
        <taxon>Varidnaviria</taxon>
        <taxon>Bamfordvirae</taxon>
        <taxon>Nucleocytoviricota</taxon>
        <taxon>Pokkesviricetes</taxon>
        <taxon>Chitovirales</taxon>
        <taxon>Poxviridae</taxon>
        <taxon>Chordopoxvirinae</taxon>
        <taxon>Avipoxvirus</taxon>
        <taxon>Avipoxvirus canarypox</taxon>
    </lineage>
</organism>
<comment type="subcellular location">
    <subcellularLocation>
        <location evidence="1">Secreted</location>
    </subcellularLocation>
</comment>
<evidence type="ECO:0000313" key="5">
    <source>
        <dbReference type="Proteomes" id="UP000168164"/>
    </source>
</evidence>
<dbReference type="SUPFAM" id="SSF57501">
    <property type="entry name" value="Cystine-knot cytokines"/>
    <property type="match status" value="1"/>
</dbReference>
<dbReference type="Pfam" id="PF00019">
    <property type="entry name" value="TGF_beta"/>
    <property type="match status" value="1"/>
</dbReference>
<dbReference type="KEGG" id="vg:2700328"/>
<proteinExistence type="predicted"/>
<dbReference type="SMART" id="SM00204">
    <property type="entry name" value="TGFB"/>
    <property type="match status" value="1"/>
</dbReference>
<accession>Q6VZI9</accession>
<dbReference type="CDD" id="cd08698">
    <property type="entry name" value="TGF_beta_SF"/>
    <property type="match status" value="1"/>
</dbReference>
<keyword evidence="2" id="KW-0964">Secreted</keyword>
<dbReference type="InterPro" id="IPR029034">
    <property type="entry name" value="Cystine-knot_cytokine"/>
</dbReference>
<organismHost>
    <name type="scientific">Serinus</name>
    <dbReference type="NCBI Taxonomy" id="9134"/>
</organismHost>
<dbReference type="EMBL" id="AY318871">
    <property type="protein sequence ID" value="AAR83504.1"/>
    <property type="molecule type" value="Genomic_DNA"/>
</dbReference>
<evidence type="ECO:0000259" key="3">
    <source>
        <dbReference type="PROSITE" id="PS51362"/>
    </source>
</evidence>
<feature type="domain" description="TGF-beta family profile" evidence="3">
    <location>
        <begin position="65"/>
        <end position="172"/>
    </location>
</feature>
<dbReference type="PROSITE" id="PS51362">
    <property type="entry name" value="TGF_BETA_2"/>
    <property type="match status" value="1"/>
</dbReference>
<dbReference type="Gene3D" id="2.10.90.10">
    <property type="entry name" value="Cystine-knot cytokines"/>
    <property type="match status" value="1"/>
</dbReference>
<dbReference type="InterPro" id="IPR001839">
    <property type="entry name" value="TGF-b_C"/>
</dbReference>
<name>Q6VZI9_CNPV</name>
<evidence type="ECO:0000256" key="1">
    <source>
        <dbReference type="ARBA" id="ARBA00004613"/>
    </source>
</evidence>
<evidence type="ECO:0000313" key="4">
    <source>
        <dbReference type="EMBL" id="AAR83504.1"/>
    </source>
</evidence>
<dbReference type="OrthoDB" id="31862at10239"/>
<dbReference type="Proteomes" id="UP000168164">
    <property type="component" value="Segment"/>
</dbReference>
<keyword evidence="5" id="KW-1185">Reference proteome</keyword>
<evidence type="ECO:0000256" key="2">
    <source>
        <dbReference type="ARBA" id="ARBA00022525"/>
    </source>
</evidence>
<protein>
    <submittedName>
        <fullName evidence="4">CNPV157 TGF-beta-like protein</fullName>
    </submittedName>
</protein>
<reference evidence="4 5" key="1">
    <citation type="journal article" date="2004" name="J. Virol.">
        <title>The genome of canarypox virus.</title>
        <authorList>
            <person name="Tulman E.R."/>
            <person name="Afonso C.L."/>
            <person name="Lu Z."/>
            <person name="Zsak L."/>
            <person name="Kutish G.F."/>
            <person name="Rock D.L."/>
        </authorList>
    </citation>
    <scope>NUCLEOTIDE SEQUENCE [LARGE SCALE GENOMIC DNA]</scope>
    <source>
        <strain evidence="4">ATCC VR-111</strain>
    </source>
</reference>
<sequence>MMIYFKLVFISYIFMYHFNNNNCVDLISSETSASNINGDNIIDIYSSIISTTRFTLRSESELLPRVKRDFLDIDAICNIRSINIKFADYGMKWILSPLSTVLTYCYGICSISSYQKTSLMYGTIITNHMPDNTIPQCCYPITRSNFTIRYKVGRNIKTDVINNFMPLECACG</sequence>
<dbReference type="GO" id="GO:0005576">
    <property type="term" value="C:extracellular region"/>
    <property type="evidence" value="ECO:0007669"/>
    <property type="project" value="UniProtKB-SubCell"/>
</dbReference>
<dbReference type="RefSeq" id="NP_955181.1">
    <property type="nucleotide sequence ID" value="NC_005309.1"/>
</dbReference>